<dbReference type="Gene3D" id="1.20.120.1870">
    <property type="entry name" value="Fic/DOC protein, Fido domain"/>
    <property type="match status" value="1"/>
</dbReference>
<evidence type="ECO:0000256" key="1">
    <source>
        <dbReference type="SAM" id="MobiDB-lite"/>
    </source>
</evidence>
<dbReference type="NCBIfam" id="TIGR01550">
    <property type="entry name" value="DOC_P1"/>
    <property type="match status" value="1"/>
</dbReference>
<dbReference type="InterPro" id="IPR053737">
    <property type="entry name" value="Type_II_TA_Toxin"/>
</dbReference>
<dbReference type="PROSITE" id="PS51459">
    <property type="entry name" value="FIDO"/>
    <property type="match status" value="1"/>
</dbReference>
<proteinExistence type="predicted"/>
<dbReference type="PANTHER" id="PTHR39426">
    <property type="entry name" value="HOMOLOGY TO DEATH-ON-CURING PROTEIN OF PHAGE P1"/>
    <property type="match status" value="1"/>
</dbReference>
<dbReference type="GO" id="GO:0016301">
    <property type="term" value="F:kinase activity"/>
    <property type="evidence" value="ECO:0007669"/>
    <property type="project" value="InterPro"/>
</dbReference>
<dbReference type="AlphaFoldDB" id="E7G4D2"/>
<dbReference type="InterPro" id="IPR006440">
    <property type="entry name" value="Doc"/>
</dbReference>
<accession>E7G4D2</accession>
<gene>
    <name evidence="3" type="primary">doc</name>
    <name evidence="3" type="ORF">HSUHS5_0836</name>
</gene>
<evidence type="ECO:0000313" key="3">
    <source>
        <dbReference type="EMBL" id="EFX41766.1"/>
    </source>
</evidence>
<organism evidence="3 4">
    <name type="scientific">Helicobacter suis HS5</name>
    <dbReference type="NCBI Taxonomy" id="710394"/>
    <lineage>
        <taxon>Bacteria</taxon>
        <taxon>Pseudomonadati</taxon>
        <taxon>Campylobacterota</taxon>
        <taxon>Epsilonproteobacteria</taxon>
        <taxon>Campylobacterales</taxon>
        <taxon>Helicobacteraceae</taxon>
        <taxon>Helicobacter</taxon>
    </lineage>
</organism>
<dbReference type="InterPro" id="IPR036597">
    <property type="entry name" value="Fido-like_dom_sf"/>
</dbReference>
<feature type="domain" description="Fido" evidence="2">
    <location>
        <begin position="5"/>
        <end position="125"/>
    </location>
</feature>
<dbReference type="PANTHER" id="PTHR39426:SF1">
    <property type="entry name" value="HOMOLOGY TO DEATH-ON-CURING PROTEIN OF PHAGE P1"/>
    <property type="match status" value="1"/>
</dbReference>
<evidence type="ECO:0000313" key="4">
    <source>
        <dbReference type="Proteomes" id="UP000054093"/>
    </source>
</evidence>
<dbReference type="InterPro" id="IPR003812">
    <property type="entry name" value="Fido"/>
</dbReference>
<dbReference type="EMBL" id="ADHO01000152">
    <property type="protein sequence ID" value="EFX41766.1"/>
    <property type="molecule type" value="Genomic_DNA"/>
</dbReference>
<dbReference type="SUPFAM" id="SSF140931">
    <property type="entry name" value="Fic-like"/>
    <property type="match status" value="1"/>
</dbReference>
<dbReference type="Pfam" id="PF02661">
    <property type="entry name" value="Fic"/>
    <property type="match status" value="1"/>
</dbReference>
<protein>
    <submittedName>
        <fullName evidence="3">Death-on-curing protein</fullName>
    </submittedName>
</protein>
<name>E7G4D2_9HELI</name>
<sequence length="160" mass="18124">MVLYLTLEEAVTIHDEIVDLTKGLRGYSQTGIGYLASALENIQNDDFYPSFCDKLAHLIFSCIKFHPFSDGNKRTSIYLGMHFLDINGYCHDNFASTLEDVVVQVAEGTIGKTDLKNILEQYLQSLKQDRMPTPDNNPHSDAYPDPLTTNPPTPSKRRRR</sequence>
<dbReference type="Proteomes" id="UP000054093">
    <property type="component" value="Unassembled WGS sequence"/>
</dbReference>
<reference evidence="3 4" key="1">
    <citation type="journal article" date="2011" name="Vet. Res.">
        <title>Genome sequence of Helicobacter suis supports its role in gastric pathology.</title>
        <authorList>
            <person name="Vermoote M."/>
            <person name="Vandekerckhove T.T."/>
            <person name="Flahou B."/>
            <person name="Pasmans F."/>
            <person name="Smet A."/>
            <person name="De Groote D."/>
            <person name="Van Criekinge W."/>
            <person name="Ducatelle R."/>
            <person name="Haesebrouck F."/>
        </authorList>
    </citation>
    <scope>NUCLEOTIDE SEQUENCE [LARGE SCALE GENOMIC DNA]</scope>
    <source>
        <strain evidence="3 4">HS5</strain>
    </source>
</reference>
<evidence type="ECO:0000259" key="2">
    <source>
        <dbReference type="PROSITE" id="PS51459"/>
    </source>
</evidence>
<feature type="region of interest" description="Disordered" evidence="1">
    <location>
        <begin position="129"/>
        <end position="160"/>
    </location>
</feature>
<comment type="caution">
    <text evidence="3">The sequence shown here is derived from an EMBL/GenBank/DDBJ whole genome shotgun (WGS) entry which is preliminary data.</text>
</comment>